<feature type="transmembrane region" description="Helical" evidence="3">
    <location>
        <begin position="123"/>
        <end position="144"/>
    </location>
</feature>
<reference evidence="4 5" key="1">
    <citation type="submission" date="2018-05" db="EMBL/GenBank/DDBJ databases">
        <title>Genomic Encyclopedia of Type Strains, Phase IV (KMG-IV): sequencing the most valuable type-strain genomes for metagenomic binning, comparative biology and taxonomic classification.</title>
        <authorList>
            <person name="Goeker M."/>
        </authorList>
    </citation>
    <scope>NUCLEOTIDE SEQUENCE [LARGE SCALE GENOMIC DNA]</scope>
    <source>
        <strain evidence="4 5">DSM 22440</strain>
    </source>
</reference>
<evidence type="ECO:0000256" key="3">
    <source>
        <dbReference type="SAM" id="Phobius"/>
    </source>
</evidence>
<keyword evidence="3" id="KW-0812">Transmembrane</keyword>
<evidence type="ECO:0000313" key="5">
    <source>
        <dbReference type="Proteomes" id="UP000247922"/>
    </source>
</evidence>
<proteinExistence type="inferred from homology"/>
<dbReference type="RefSeq" id="WP_245881966.1">
    <property type="nucleotide sequence ID" value="NZ_QJJR01000005.1"/>
</dbReference>
<dbReference type="GO" id="GO:0015225">
    <property type="term" value="F:biotin transmembrane transporter activity"/>
    <property type="evidence" value="ECO:0007669"/>
    <property type="project" value="UniProtKB-UniRule"/>
</dbReference>
<keyword evidence="2" id="KW-1003">Cell membrane</keyword>
<evidence type="ECO:0000313" key="4">
    <source>
        <dbReference type="EMBL" id="PXW91390.1"/>
    </source>
</evidence>
<dbReference type="EMBL" id="QJJR01000005">
    <property type="protein sequence ID" value="PXW91390.1"/>
    <property type="molecule type" value="Genomic_DNA"/>
</dbReference>
<evidence type="ECO:0000256" key="2">
    <source>
        <dbReference type="PIRNR" id="PIRNR016661"/>
    </source>
</evidence>
<dbReference type="AlphaFoldDB" id="A0A2V3WBD4"/>
<keyword evidence="2" id="KW-0813">Transport</keyword>
<feature type="transmembrane region" description="Helical" evidence="3">
    <location>
        <begin position="156"/>
        <end position="186"/>
    </location>
</feature>
<comment type="subcellular location">
    <subcellularLocation>
        <location evidence="2">Cell membrane</location>
        <topology evidence="2">Multi-pass membrane protein</topology>
    </subcellularLocation>
</comment>
<keyword evidence="5" id="KW-1185">Reference proteome</keyword>
<keyword evidence="3" id="KW-1133">Transmembrane helix</keyword>
<dbReference type="PIRSF" id="PIRSF016661">
    <property type="entry name" value="BioY"/>
    <property type="match status" value="1"/>
</dbReference>
<feature type="transmembrane region" description="Helical" evidence="3">
    <location>
        <begin position="64"/>
        <end position="83"/>
    </location>
</feature>
<dbReference type="Proteomes" id="UP000247922">
    <property type="component" value="Unassembled WGS sequence"/>
</dbReference>
<feature type="transmembrane region" description="Helical" evidence="3">
    <location>
        <begin position="39"/>
        <end position="57"/>
    </location>
</feature>
<feature type="transmembrane region" description="Helical" evidence="3">
    <location>
        <begin position="12"/>
        <end position="33"/>
    </location>
</feature>
<organism evidence="4 5">
    <name type="scientific">Streptohalobacillus salinus</name>
    <dbReference type="NCBI Taxonomy" id="621096"/>
    <lineage>
        <taxon>Bacteria</taxon>
        <taxon>Bacillati</taxon>
        <taxon>Bacillota</taxon>
        <taxon>Bacilli</taxon>
        <taxon>Bacillales</taxon>
        <taxon>Bacillaceae</taxon>
        <taxon>Streptohalobacillus</taxon>
    </lineage>
</organism>
<dbReference type="Gene3D" id="1.10.1760.20">
    <property type="match status" value="1"/>
</dbReference>
<name>A0A2V3WBD4_9BACI</name>
<sequence length="196" mass="21458">MFTFTAKDLTFSAIFIVLMTIGANITFWLPFLAIPIGGVNVPLSLQPFFAILSGLLLGRRLGVLSMTGYLALGVIGVPVFSQLQAGPFVLFNYTGGFLLSFVLISFLSGFLKEKLPVTNLKSLTTITMTSTIVSYLIGVSYMYLAMNVWLNLNVSYAAAWISMIPFLIKDLVLALLLASIALRLLTQLPHLKNGRR</sequence>
<dbReference type="PANTHER" id="PTHR34295:SF1">
    <property type="entry name" value="BIOTIN TRANSPORTER BIOY"/>
    <property type="match status" value="1"/>
</dbReference>
<keyword evidence="2 3" id="KW-0472">Membrane</keyword>
<accession>A0A2V3WBD4</accession>
<feature type="transmembrane region" description="Helical" evidence="3">
    <location>
        <begin position="89"/>
        <end position="111"/>
    </location>
</feature>
<gene>
    <name evidence="4" type="ORF">DES38_1059</name>
</gene>
<comment type="similarity">
    <text evidence="1 2">Belongs to the BioY family.</text>
</comment>
<dbReference type="GO" id="GO:0005886">
    <property type="term" value="C:plasma membrane"/>
    <property type="evidence" value="ECO:0007669"/>
    <property type="project" value="UniProtKB-SubCell"/>
</dbReference>
<dbReference type="InterPro" id="IPR003784">
    <property type="entry name" value="BioY"/>
</dbReference>
<dbReference type="Pfam" id="PF02632">
    <property type="entry name" value="BioY"/>
    <property type="match status" value="1"/>
</dbReference>
<evidence type="ECO:0000256" key="1">
    <source>
        <dbReference type="ARBA" id="ARBA00010692"/>
    </source>
</evidence>
<comment type="caution">
    <text evidence="4">The sequence shown here is derived from an EMBL/GenBank/DDBJ whole genome shotgun (WGS) entry which is preliminary data.</text>
</comment>
<protein>
    <recommendedName>
        <fullName evidence="2">Biotin transporter</fullName>
    </recommendedName>
</protein>
<dbReference type="PANTHER" id="PTHR34295">
    <property type="entry name" value="BIOTIN TRANSPORTER BIOY"/>
    <property type="match status" value="1"/>
</dbReference>